<feature type="compositionally biased region" description="Low complexity" evidence="1">
    <location>
        <begin position="238"/>
        <end position="253"/>
    </location>
</feature>
<evidence type="ECO:0000313" key="5">
    <source>
        <dbReference type="WBParaSite" id="HDID_0000930801-mRNA-1"/>
    </source>
</evidence>
<evidence type="ECO:0000256" key="1">
    <source>
        <dbReference type="SAM" id="MobiDB-lite"/>
    </source>
</evidence>
<evidence type="ECO:0000259" key="2">
    <source>
        <dbReference type="PROSITE" id="PS50172"/>
    </source>
</evidence>
<dbReference type="InterPro" id="IPR008979">
    <property type="entry name" value="Galactose-bd-like_sf"/>
</dbReference>
<dbReference type="WBParaSite" id="HDID_0000930801-mRNA-1">
    <property type="protein sequence ID" value="HDID_0000930801-mRNA-1"/>
    <property type="gene ID" value="HDID_0000930801"/>
</dbReference>
<sequence length="632" mass="70719">MPEVKPRKILSFSSEDSVCLTSFIFHQAYPADNLLKVSTFCKWKCESGGQKQASVTFKFDHPIQFNRIDIANEGSAFIQVEVSRVDSENFEVLLPSSTFMSPTDSKKGVSLTRVRIFSSNELNMPIANQKWDIAKVICSQPFNSELQFGLSFIRFYRAPDASELPSSTVIEEENKSSQDGDEILKPGGLFKMVQKISEGNKVANTPPPQDIKPAVPATVTQKLLRENRSAMDTQKVDTTTSATSATTTASNSSVDQQSTSATSSPNPKPTTSLDTAKFNNSGGSRHRRKRILDGVIVAFSGYKNPFRSELRDLCLKLGAKYRQDWTDDCTHLICAFPNTPKWNAVKGKGVITSHHWIKECDRLQKRVSWRPYRVGRAPSPVGHVSDHEDDDAESHSDNSDWEFFYFLFSPSIALRIASIVEAEASDDWKPDGAEIEEEDDTEEEPEDSDASADADTEVIDDDEDDIIDVKESKASKSKAPKDKKPKGTKGGKSWEPLKRKGNRKAPEDEDTDEEIQRNLANDGNSSSVPVSNNGPLPMLPDIFNGKKFYIFSKDFELKEEEMVHRLIITFGGKVELNMNTDVEFIVSRASWCSDFDEALEVCPSLIFVKPEWIYACDKAGKFVPYQRYQIVA</sequence>
<evidence type="ECO:0000313" key="4">
    <source>
        <dbReference type="Proteomes" id="UP000274504"/>
    </source>
</evidence>
<evidence type="ECO:0000313" key="3">
    <source>
        <dbReference type="EMBL" id="VDL61624.1"/>
    </source>
</evidence>
<feature type="compositionally biased region" description="Basic and acidic residues" evidence="1">
    <location>
        <begin position="467"/>
        <end position="482"/>
    </location>
</feature>
<name>A0A0R3SUV6_HYMDI</name>
<dbReference type="FunFam" id="2.60.120.260:FF:000025">
    <property type="entry name" value="DNA repair protein XRCC1 isoform X1"/>
    <property type="match status" value="1"/>
</dbReference>
<dbReference type="PROSITE" id="PS50172">
    <property type="entry name" value="BRCT"/>
    <property type="match status" value="2"/>
</dbReference>
<dbReference type="OrthoDB" id="25840at2759"/>
<dbReference type="GO" id="GO:0006284">
    <property type="term" value="P:base-excision repair"/>
    <property type="evidence" value="ECO:0007669"/>
    <property type="project" value="TreeGrafter"/>
</dbReference>
<feature type="region of interest" description="Disordered" evidence="1">
    <location>
        <begin position="225"/>
        <end position="286"/>
    </location>
</feature>
<dbReference type="GO" id="GO:0000012">
    <property type="term" value="P:single strand break repair"/>
    <property type="evidence" value="ECO:0007669"/>
    <property type="project" value="InterPro"/>
</dbReference>
<dbReference type="PANTHER" id="PTHR11370">
    <property type="entry name" value="DNA-REPAIR PROTEIN XRCC1"/>
    <property type="match status" value="1"/>
</dbReference>
<dbReference type="Proteomes" id="UP000274504">
    <property type="component" value="Unassembled WGS sequence"/>
</dbReference>
<reference evidence="5" key="1">
    <citation type="submission" date="2017-02" db="UniProtKB">
        <authorList>
            <consortium name="WormBaseParasite"/>
        </authorList>
    </citation>
    <scope>IDENTIFICATION</scope>
</reference>
<dbReference type="GO" id="GO:0003684">
    <property type="term" value="F:damaged DNA binding"/>
    <property type="evidence" value="ECO:0007669"/>
    <property type="project" value="InterPro"/>
</dbReference>
<dbReference type="Pfam" id="PF16589">
    <property type="entry name" value="BRCT_2"/>
    <property type="match status" value="1"/>
</dbReference>
<dbReference type="InterPro" id="IPR002706">
    <property type="entry name" value="Xrcc1_N"/>
</dbReference>
<dbReference type="Pfam" id="PF01834">
    <property type="entry name" value="XRCC1_N"/>
    <property type="match status" value="1"/>
</dbReference>
<dbReference type="SUPFAM" id="SSF52113">
    <property type="entry name" value="BRCT domain"/>
    <property type="match status" value="2"/>
</dbReference>
<protein>
    <submittedName>
        <fullName evidence="5">DNA repair protein XRCC1</fullName>
    </submittedName>
</protein>
<feature type="domain" description="BRCT" evidence="2">
    <location>
        <begin position="538"/>
        <end position="630"/>
    </location>
</feature>
<dbReference type="STRING" id="6216.A0A0R3SUV6"/>
<dbReference type="SMART" id="SM00292">
    <property type="entry name" value="BRCT"/>
    <property type="match status" value="2"/>
</dbReference>
<dbReference type="Gene3D" id="3.40.50.10190">
    <property type="entry name" value="BRCT domain"/>
    <property type="match status" value="2"/>
</dbReference>
<dbReference type="EMBL" id="UYSG01011258">
    <property type="protein sequence ID" value="VDL61624.1"/>
    <property type="molecule type" value="Genomic_DNA"/>
</dbReference>
<accession>A0A0R3SUV6</accession>
<gene>
    <name evidence="3" type="ORF">HDID_LOCUS9306</name>
</gene>
<dbReference type="AlphaFoldDB" id="A0A0R3SUV6"/>
<feature type="compositionally biased region" description="Polar residues" evidence="1">
    <location>
        <begin position="254"/>
        <end position="283"/>
    </location>
</feature>
<dbReference type="GO" id="GO:0005634">
    <property type="term" value="C:nucleus"/>
    <property type="evidence" value="ECO:0007669"/>
    <property type="project" value="InterPro"/>
</dbReference>
<feature type="compositionally biased region" description="Acidic residues" evidence="1">
    <location>
        <begin position="433"/>
        <end position="466"/>
    </location>
</feature>
<dbReference type="Pfam" id="PF12738">
    <property type="entry name" value="PTCB-BRCT"/>
    <property type="match status" value="1"/>
</dbReference>
<dbReference type="PANTHER" id="PTHR11370:SF5">
    <property type="entry name" value="DNA REPAIR PROTEIN XRCC1"/>
    <property type="match status" value="1"/>
</dbReference>
<dbReference type="SUPFAM" id="SSF49785">
    <property type="entry name" value="Galactose-binding domain-like"/>
    <property type="match status" value="1"/>
</dbReference>
<organism evidence="5">
    <name type="scientific">Hymenolepis diminuta</name>
    <name type="common">Rat tapeworm</name>
    <dbReference type="NCBI Taxonomy" id="6216"/>
    <lineage>
        <taxon>Eukaryota</taxon>
        <taxon>Metazoa</taxon>
        <taxon>Spiralia</taxon>
        <taxon>Lophotrochozoa</taxon>
        <taxon>Platyhelminthes</taxon>
        <taxon>Cestoda</taxon>
        <taxon>Eucestoda</taxon>
        <taxon>Cyclophyllidea</taxon>
        <taxon>Hymenolepididae</taxon>
        <taxon>Hymenolepis</taxon>
    </lineage>
</organism>
<feature type="domain" description="BRCT" evidence="2">
    <location>
        <begin position="287"/>
        <end position="374"/>
    </location>
</feature>
<dbReference type="InterPro" id="IPR036420">
    <property type="entry name" value="BRCT_dom_sf"/>
</dbReference>
<reference evidence="3 4" key="2">
    <citation type="submission" date="2018-11" db="EMBL/GenBank/DDBJ databases">
        <authorList>
            <consortium name="Pathogen Informatics"/>
        </authorList>
    </citation>
    <scope>NUCLEOTIDE SEQUENCE [LARGE SCALE GENOMIC DNA]</scope>
</reference>
<dbReference type="InterPro" id="IPR001357">
    <property type="entry name" value="BRCT_dom"/>
</dbReference>
<dbReference type="Gene3D" id="2.60.120.260">
    <property type="entry name" value="Galactose-binding domain-like"/>
    <property type="match status" value="1"/>
</dbReference>
<proteinExistence type="predicted"/>
<feature type="region of interest" description="Disordered" evidence="1">
    <location>
        <begin position="425"/>
        <end position="514"/>
    </location>
</feature>